<keyword evidence="3" id="KW-1185">Reference proteome</keyword>
<gene>
    <name evidence="2" type="ORF">PVAR5_0407</name>
</gene>
<dbReference type="eggNOG" id="ENOG502RNDY">
    <property type="taxonomic scope" value="Eukaryota"/>
</dbReference>
<dbReference type="AlphaFoldDB" id="V5FQD7"/>
<protein>
    <submittedName>
        <fullName evidence="2">Uncharacterized protein</fullName>
    </submittedName>
</protein>
<feature type="signal peptide" evidence="1">
    <location>
        <begin position="1"/>
        <end position="18"/>
    </location>
</feature>
<sequence length="229" mass="23445">MFPRTFFSLLSCALAVRAIPQQTPSPSSSYTPSSSVTVPPSSTITAAPASLSCSDGSTVLHTTDCTMGYPISYCYSPPPPIQCSSGYYPGLWYPEHCVSASTCYPVDSPYITTKCSNGGIAYTTSTLYSGTLAGGQSTVITNVGCSCAANQWYSMTLGPGGSTVDTFCMPHSACPAGMSTSVSTNSYCATAPATACSDVPLTTDFCVCQNPTATAVYPPGDGAVATTCA</sequence>
<dbReference type="EMBL" id="BAUL01000007">
    <property type="protein sequence ID" value="GAD91826.1"/>
    <property type="molecule type" value="Genomic_DNA"/>
</dbReference>
<dbReference type="HOGENOM" id="CLU_1156728_0_0_1"/>
<name>V5FQD7_BYSSN</name>
<dbReference type="Proteomes" id="UP000018001">
    <property type="component" value="Unassembled WGS sequence"/>
</dbReference>
<evidence type="ECO:0000313" key="3">
    <source>
        <dbReference type="Proteomes" id="UP000018001"/>
    </source>
</evidence>
<evidence type="ECO:0000256" key="1">
    <source>
        <dbReference type="SAM" id="SignalP"/>
    </source>
</evidence>
<organism evidence="2 3">
    <name type="scientific">Byssochlamys spectabilis (strain No. 5 / NBRC 109023)</name>
    <name type="common">Paecilomyces variotii</name>
    <dbReference type="NCBI Taxonomy" id="1356009"/>
    <lineage>
        <taxon>Eukaryota</taxon>
        <taxon>Fungi</taxon>
        <taxon>Dikarya</taxon>
        <taxon>Ascomycota</taxon>
        <taxon>Pezizomycotina</taxon>
        <taxon>Eurotiomycetes</taxon>
        <taxon>Eurotiomycetidae</taxon>
        <taxon>Eurotiales</taxon>
        <taxon>Thermoascaceae</taxon>
        <taxon>Paecilomyces</taxon>
    </lineage>
</organism>
<dbReference type="OrthoDB" id="4462706at2759"/>
<accession>V5FQD7</accession>
<reference evidence="3" key="1">
    <citation type="journal article" date="2014" name="Genome Announc.">
        <title>Draft genome sequence of the formaldehyde-resistant fungus Byssochlamys spectabilis No. 5 (anamorph Paecilomyces variotii No. 5) (NBRC109023).</title>
        <authorList>
            <person name="Oka T."/>
            <person name="Ekino K."/>
            <person name="Fukuda K."/>
            <person name="Nomura Y."/>
        </authorList>
    </citation>
    <scope>NUCLEOTIDE SEQUENCE [LARGE SCALE GENOMIC DNA]</scope>
    <source>
        <strain evidence="3">No. 5 / NBRC 109023</strain>
    </source>
</reference>
<comment type="caution">
    <text evidence="2">The sequence shown here is derived from an EMBL/GenBank/DDBJ whole genome shotgun (WGS) entry which is preliminary data.</text>
</comment>
<keyword evidence="1" id="KW-0732">Signal</keyword>
<feature type="chain" id="PRO_5004733308" evidence="1">
    <location>
        <begin position="19"/>
        <end position="229"/>
    </location>
</feature>
<dbReference type="InParanoid" id="V5FQD7"/>
<evidence type="ECO:0000313" key="2">
    <source>
        <dbReference type="EMBL" id="GAD91826.1"/>
    </source>
</evidence>
<proteinExistence type="predicted"/>